<feature type="transmembrane region" description="Helical" evidence="1">
    <location>
        <begin position="78"/>
        <end position="97"/>
    </location>
</feature>
<evidence type="ECO:0000313" key="2">
    <source>
        <dbReference type="EMBL" id="GMI35778.1"/>
    </source>
</evidence>
<dbReference type="EMBL" id="BRYB01003386">
    <property type="protein sequence ID" value="GMI35778.1"/>
    <property type="molecule type" value="Genomic_DNA"/>
</dbReference>
<organism evidence="2 3">
    <name type="scientific">Tetraparma gracilis</name>
    <dbReference type="NCBI Taxonomy" id="2962635"/>
    <lineage>
        <taxon>Eukaryota</taxon>
        <taxon>Sar</taxon>
        <taxon>Stramenopiles</taxon>
        <taxon>Ochrophyta</taxon>
        <taxon>Bolidophyceae</taxon>
        <taxon>Parmales</taxon>
        <taxon>Triparmaceae</taxon>
        <taxon>Tetraparma</taxon>
    </lineage>
</organism>
<dbReference type="Proteomes" id="UP001165060">
    <property type="component" value="Unassembled WGS sequence"/>
</dbReference>
<gene>
    <name evidence="2" type="ORF">TeGR_g5241</name>
</gene>
<feature type="non-terminal residue" evidence="2">
    <location>
        <position position="173"/>
    </location>
</feature>
<dbReference type="PROSITE" id="PS51257">
    <property type="entry name" value="PROKAR_LIPOPROTEIN"/>
    <property type="match status" value="1"/>
</dbReference>
<feature type="transmembrane region" description="Helical" evidence="1">
    <location>
        <begin position="109"/>
        <end position="137"/>
    </location>
</feature>
<evidence type="ECO:0000313" key="3">
    <source>
        <dbReference type="Proteomes" id="UP001165060"/>
    </source>
</evidence>
<sequence length="173" mass="19072">MPGVTRYGHGHGGDDSCGRFFLTTIALSFTLSMACIYLVWGKNPLDIHVDRGCPGFYNTTAEIEACRKQFYDDYQEPWSGVLSLMCGTAISISFLLFSQTEPLDRVMSCCCIAFFISTPALYAYFVWFPCIAIYLIVAGAKGDALFNTMAVAAGSVVVTAHCLTLWFVIAHRE</sequence>
<feature type="transmembrane region" description="Helical" evidence="1">
    <location>
        <begin position="149"/>
        <end position="169"/>
    </location>
</feature>
<keyword evidence="1" id="KW-0812">Transmembrane</keyword>
<keyword evidence="3" id="KW-1185">Reference proteome</keyword>
<protein>
    <submittedName>
        <fullName evidence="2">Uncharacterized protein</fullName>
    </submittedName>
</protein>
<name>A0ABQ6MXP3_9STRA</name>
<reference evidence="2 3" key="1">
    <citation type="journal article" date="2023" name="Commun. Biol.">
        <title>Genome analysis of Parmales, the sister group of diatoms, reveals the evolutionary specialization of diatoms from phago-mixotrophs to photoautotrophs.</title>
        <authorList>
            <person name="Ban H."/>
            <person name="Sato S."/>
            <person name="Yoshikawa S."/>
            <person name="Yamada K."/>
            <person name="Nakamura Y."/>
            <person name="Ichinomiya M."/>
            <person name="Sato N."/>
            <person name="Blanc-Mathieu R."/>
            <person name="Endo H."/>
            <person name="Kuwata A."/>
            <person name="Ogata H."/>
        </authorList>
    </citation>
    <scope>NUCLEOTIDE SEQUENCE [LARGE SCALE GENOMIC DNA]</scope>
</reference>
<feature type="transmembrane region" description="Helical" evidence="1">
    <location>
        <begin position="20"/>
        <end position="40"/>
    </location>
</feature>
<accession>A0ABQ6MXP3</accession>
<comment type="caution">
    <text evidence="2">The sequence shown here is derived from an EMBL/GenBank/DDBJ whole genome shotgun (WGS) entry which is preliminary data.</text>
</comment>
<proteinExistence type="predicted"/>
<evidence type="ECO:0000256" key="1">
    <source>
        <dbReference type="SAM" id="Phobius"/>
    </source>
</evidence>
<keyword evidence="1" id="KW-1133">Transmembrane helix</keyword>
<keyword evidence="1" id="KW-0472">Membrane</keyword>